<feature type="domain" description="PHD-type" evidence="6">
    <location>
        <begin position="60"/>
        <end position="107"/>
    </location>
</feature>
<evidence type="ECO:0000256" key="1">
    <source>
        <dbReference type="ARBA" id="ARBA00022723"/>
    </source>
</evidence>
<gene>
    <name evidence="7" type="ORF">O6P43_029386</name>
</gene>
<dbReference type="Gene3D" id="3.30.40.10">
    <property type="entry name" value="Zinc/RING finger domain, C3HC4 (zinc finger)"/>
    <property type="match status" value="1"/>
</dbReference>
<dbReference type="Pfam" id="PF00628">
    <property type="entry name" value="PHD"/>
    <property type="match status" value="1"/>
</dbReference>
<protein>
    <submittedName>
        <fullName evidence="7">Protein CHROMATIN REMODELING 4</fullName>
    </submittedName>
</protein>
<dbReference type="PROSITE" id="PS01359">
    <property type="entry name" value="ZF_PHD_1"/>
    <property type="match status" value="1"/>
</dbReference>
<dbReference type="InterPro" id="IPR011011">
    <property type="entry name" value="Znf_FYVE_PHD"/>
</dbReference>
<dbReference type="PANTHER" id="PTHR24102:SF28">
    <property type="entry name" value="PHD-TYPE DOMAIN-CONTAINING PROTEIN"/>
    <property type="match status" value="1"/>
</dbReference>
<name>A0AAD7PB45_QUISA</name>
<dbReference type="EMBL" id="JARAOO010000012">
    <property type="protein sequence ID" value="KAJ7948986.1"/>
    <property type="molecule type" value="Genomic_DNA"/>
</dbReference>
<proteinExistence type="predicted"/>
<dbReference type="InterPro" id="IPR019786">
    <property type="entry name" value="Zinc_finger_PHD-type_CS"/>
</dbReference>
<dbReference type="InterPro" id="IPR013083">
    <property type="entry name" value="Znf_RING/FYVE/PHD"/>
</dbReference>
<evidence type="ECO:0000256" key="4">
    <source>
        <dbReference type="PROSITE-ProRule" id="PRU00146"/>
    </source>
</evidence>
<evidence type="ECO:0000313" key="7">
    <source>
        <dbReference type="EMBL" id="KAJ7948986.1"/>
    </source>
</evidence>
<dbReference type="InterPro" id="IPR001965">
    <property type="entry name" value="Znf_PHD"/>
</dbReference>
<dbReference type="PROSITE" id="PS50016">
    <property type="entry name" value="ZF_PHD_2"/>
    <property type="match status" value="1"/>
</dbReference>
<accession>A0AAD7PB45</accession>
<feature type="compositionally biased region" description="Basic and acidic residues" evidence="5">
    <location>
        <begin position="26"/>
        <end position="43"/>
    </location>
</feature>
<keyword evidence="8" id="KW-1185">Reference proteome</keyword>
<evidence type="ECO:0000256" key="3">
    <source>
        <dbReference type="ARBA" id="ARBA00022833"/>
    </source>
</evidence>
<dbReference type="Proteomes" id="UP001163823">
    <property type="component" value="Chromosome 12"/>
</dbReference>
<dbReference type="CDD" id="cd15532">
    <property type="entry name" value="PHD2_CHD_II"/>
    <property type="match status" value="1"/>
</dbReference>
<evidence type="ECO:0000256" key="5">
    <source>
        <dbReference type="SAM" id="MobiDB-lite"/>
    </source>
</evidence>
<evidence type="ECO:0000313" key="8">
    <source>
        <dbReference type="Proteomes" id="UP001163823"/>
    </source>
</evidence>
<comment type="caution">
    <text evidence="7">The sequence shown here is derived from an EMBL/GenBank/DDBJ whole genome shotgun (WGS) entry which is preliminary data.</text>
</comment>
<dbReference type="KEGG" id="qsa:O6P43_029386"/>
<dbReference type="GO" id="GO:0008270">
    <property type="term" value="F:zinc ion binding"/>
    <property type="evidence" value="ECO:0007669"/>
    <property type="project" value="UniProtKB-KW"/>
</dbReference>
<dbReference type="AlphaFoldDB" id="A0AAD7PB45"/>
<dbReference type="SUPFAM" id="SSF57903">
    <property type="entry name" value="FYVE/PHD zinc finger"/>
    <property type="match status" value="1"/>
</dbReference>
<feature type="region of interest" description="Disordered" evidence="5">
    <location>
        <begin position="17"/>
        <end position="43"/>
    </location>
</feature>
<sequence>MDNEKIGGIKVYQRKRKCNASGESMSKNKKDISSSPECEKSKPDCHLDLTKRPIGDDGYYYECMVCNEGGDLLCCDTCPSTYHIQCLNPPLESVPEGNWQCPNCFNDDDDSKPIIHFIKSISKKRAAPSSLVSSLYSKTKKD</sequence>
<reference evidence="7" key="1">
    <citation type="journal article" date="2023" name="Science">
        <title>Elucidation of the pathway for biosynthesis of saponin adjuvants from the soapbark tree.</title>
        <authorList>
            <person name="Reed J."/>
            <person name="Orme A."/>
            <person name="El-Demerdash A."/>
            <person name="Owen C."/>
            <person name="Martin L.B.B."/>
            <person name="Misra R.C."/>
            <person name="Kikuchi S."/>
            <person name="Rejzek M."/>
            <person name="Martin A.C."/>
            <person name="Harkess A."/>
            <person name="Leebens-Mack J."/>
            <person name="Louveau T."/>
            <person name="Stephenson M.J."/>
            <person name="Osbourn A."/>
        </authorList>
    </citation>
    <scope>NUCLEOTIDE SEQUENCE</scope>
    <source>
        <strain evidence="7">S10</strain>
    </source>
</reference>
<keyword evidence="1" id="KW-0479">Metal-binding</keyword>
<keyword evidence="2 4" id="KW-0863">Zinc-finger</keyword>
<organism evidence="7 8">
    <name type="scientific">Quillaja saponaria</name>
    <name type="common">Soap bark tree</name>
    <dbReference type="NCBI Taxonomy" id="32244"/>
    <lineage>
        <taxon>Eukaryota</taxon>
        <taxon>Viridiplantae</taxon>
        <taxon>Streptophyta</taxon>
        <taxon>Embryophyta</taxon>
        <taxon>Tracheophyta</taxon>
        <taxon>Spermatophyta</taxon>
        <taxon>Magnoliopsida</taxon>
        <taxon>eudicotyledons</taxon>
        <taxon>Gunneridae</taxon>
        <taxon>Pentapetalae</taxon>
        <taxon>rosids</taxon>
        <taxon>fabids</taxon>
        <taxon>Fabales</taxon>
        <taxon>Quillajaceae</taxon>
        <taxon>Quillaja</taxon>
    </lineage>
</organism>
<dbReference type="SMART" id="SM00249">
    <property type="entry name" value="PHD"/>
    <property type="match status" value="1"/>
</dbReference>
<evidence type="ECO:0000259" key="6">
    <source>
        <dbReference type="PROSITE" id="PS50016"/>
    </source>
</evidence>
<evidence type="ECO:0000256" key="2">
    <source>
        <dbReference type="ARBA" id="ARBA00022771"/>
    </source>
</evidence>
<dbReference type="PANTHER" id="PTHR24102">
    <property type="entry name" value="PHD FINGER PROTEIN"/>
    <property type="match status" value="1"/>
</dbReference>
<keyword evidence="3" id="KW-0862">Zinc</keyword>
<dbReference type="InterPro" id="IPR019787">
    <property type="entry name" value="Znf_PHD-finger"/>
</dbReference>